<name>A0A0B1T6C1_OESDE</name>
<organism evidence="2 3">
    <name type="scientific">Oesophagostomum dentatum</name>
    <name type="common">Nodular worm</name>
    <dbReference type="NCBI Taxonomy" id="61180"/>
    <lineage>
        <taxon>Eukaryota</taxon>
        <taxon>Metazoa</taxon>
        <taxon>Ecdysozoa</taxon>
        <taxon>Nematoda</taxon>
        <taxon>Chromadorea</taxon>
        <taxon>Rhabditida</taxon>
        <taxon>Rhabditina</taxon>
        <taxon>Rhabditomorpha</taxon>
        <taxon>Strongyloidea</taxon>
        <taxon>Strongylidae</taxon>
        <taxon>Oesophagostomum</taxon>
    </lineage>
</organism>
<proteinExistence type="predicted"/>
<dbReference type="Proteomes" id="UP000053660">
    <property type="component" value="Unassembled WGS sequence"/>
</dbReference>
<feature type="non-terminal residue" evidence="2">
    <location>
        <position position="85"/>
    </location>
</feature>
<feature type="chain" id="PRO_5011977544" description="Saposin B-type domain-containing protein" evidence="1">
    <location>
        <begin position="16"/>
        <end position="85"/>
    </location>
</feature>
<keyword evidence="1" id="KW-0732">Signal</keyword>
<sequence>MKALAWYLLTASVLGIPASNSKCEICRDLSVTLHWSSVGTPQKRMQWLCDGYKNVGEKKLCRQVADELSARKDVIESSQAEQGIK</sequence>
<keyword evidence="3" id="KW-1185">Reference proteome</keyword>
<evidence type="ECO:0000313" key="2">
    <source>
        <dbReference type="EMBL" id="KHJ93103.1"/>
    </source>
</evidence>
<reference evidence="2 3" key="1">
    <citation type="submission" date="2014-03" db="EMBL/GenBank/DDBJ databases">
        <title>Draft genome of the hookworm Oesophagostomum dentatum.</title>
        <authorList>
            <person name="Mitreva M."/>
        </authorList>
    </citation>
    <scope>NUCLEOTIDE SEQUENCE [LARGE SCALE GENOMIC DNA]</scope>
    <source>
        <strain evidence="2 3">OD-Hann</strain>
    </source>
</reference>
<feature type="signal peptide" evidence="1">
    <location>
        <begin position="1"/>
        <end position="15"/>
    </location>
</feature>
<evidence type="ECO:0008006" key="4">
    <source>
        <dbReference type="Google" id="ProtNLM"/>
    </source>
</evidence>
<evidence type="ECO:0000256" key="1">
    <source>
        <dbReference type="SAM" id="SignalP"/>
    </source>
</evidence>
<protein>
    <recommendedName>
        <fullName evidence="4">Saposin B-type domain-containing protein</fullName>
    </recommendedName>
</protein>
<accession>A0A0B1T6C1</accession>
<dbReference type="AlphaFoldDB" id="A0A0B1T6C1"/>
<dbReference type="EMBL" id="KN550948">
    <property type="protein sequence ID" value="KHJ93103.1"/>
    <property type="molecule type" value="Genomic_DNA"/>
</dbReference>
<evidence type="ECO:0000313" key="3">
    <source>
        <dbReference type="Proteomes" id="UP000053660"/>
    </source>
</evidence>
<gene>
    <name evidence="2" type="ORF">OESDEN_06988</name>
</gene>